<dbReference type="PROSITE" id="PS50164">
    <property type="entry name" value="GIY_YIG"/>
    <property type="match status" value="1"/>
</dbReference>
<dbReference type="SMART" id="SM00465">
    <property type="entry name" value="GIYc"/>
    <property type="match status" value="1"/>
</dbReference>
<dbReference type="InterPro" id="IPR000305">
    <property type="entry name" value="GIY-YIG_endonuc"/>
</dbReference>
<dbReference type="GO" id="GO:0004518">
    <property type="term" value="F:nuclease activity"/>
    <property type="evidence" value="ECO:0007669"/>
    <property type="project" value="UniProtKB-KW"/>
</dbReference>
<dbReference type="Gene3D" id="3.40.1440.10">
    <property type="entry name" value="GIY-YIG endonuclease"/>
    <property type="match status" value="1"/>
</dbReference>
<evidence type="ECO:0000256" key="1">
    <source>
        <dbReference type="ARBA" id="ARBA00022763"/>
    </source>
</evidence>
<organism evidence="11 12">
    <name type="scientific">Stenotrophomonas humi</name>
    <dbReference type="NCBI Taxonomy" id="405444"/>
    <lineage>
        <taxon>Bacteria</taxon>
        <taxon>Pseudomonadati</taxon>
        <taxon>Pseudomonadota</taxon>
        <taxon>Gammaproteobacteria</taxon>
        <taxon>Lysobacterales</taxon>
        <taxon>Lysobacteraceae</taxon>
        <taxon>Stenotrophomonas</taxon>
    </lineage>
</organism>
<dbReference type="AlphaFoldDB" id="A0A0R0CCW5"/>
<protein>
    <recommendedName>
        <fullName evidence="7">Excinuclease cho</fullName>
    </recommendedName>
    <alternativeName>
        <fullName evidence="9">Endonuclease cho</fullName>
    </alternativeName>
    <alternativeName>
        <fullName evidence="8">UvrC homolog protein</fullName>
    </alternativeName>
</protein>
<dbReference type="PANTHER" id="PTHR30562">
    <property type="entry name" value="UVRC/OXIDOREDUCTASE"/>
    <property type="match status" value="1"/>
</dbReference>
<dbReference type="PATRIC" id="fig|405444.3.peg.1002"/>
<name>A0A0R0CCW5_9GAMM</name>
<accession>A0A0R0CCW5</accession>
<keyword evidence="2" id="KW-0228">DNA excision</keyword>
<dbReference type="InterPro" id="IPR035901">
    <property type="entry name" value="GIY-YIG_endonuc_sf"/>
</dbReference>
<evidence type="ECO:0000256" key="4">
    <source>
        <dbReference type="ARBA" id="ARBA00022881"/>
    </source>
</evidence>
<dbReference type="GO" id="GO:0016787">
    <property type="term" value="F:hydrolase activity"/>
    <property type="evidence" value="ECO:0007669"/>
    <property type="project" value="UniProtKB-KW"/>
</dbReference>
<dbReference type="InterPro" id="IPR050066">
    <property type="entry name" value="UvrABC_protein_C"/>
</dbReference>
<dbReference type="GO" id="GO:0009380">
    <property type="term" value="C:excinuclease repair complex"/>
    <property type="evidence" value="ECO:0007669"/>
    <property type="project" value="TreeGrafter"/>
</dbReference>
<feature type="domain" description="GIY-YIG" evidence="10">
    <location>
        <begin position="16"/>
        <end position="90"/>
    </location>
</feature>
<reference evidence="11 12" key="1">
    <citation type="submission" date="2015-05" db="EMBL/GenBank/DDBJ databases">
        <title>Genome sequencing and analysis of members of genus Stenotrophomonas.</title>
        <authorList>
            <person name="Patil P.P."/>
            <person name="Midha S."/>
            <person name="Patil P.B."/>
        </authorList>
    </citation>
    <scope>NUCLEOTIDE SEQUENCE [LARGE SCALE GENOMIC DNA]</scope>
    <source>
        <strain evidence="11 12">DSM 18929</strain>
    </source>
</reference>
<keyword evidence="3" id="KW-0378">Hydrolase</keyword>
<evidence type="ECO:0000313" key="11">
    <source>
        <dbReference type="EMBL" id="KRG64007.1"/>
    </source>
</evidence>
<keyword evidence="12" id="KW-1185">Reference proteome</keyword>
<keyword evidence="5" id="KW-0234">DNA repair</keyword>
<dbReference type="InterPro" id="IPR047296">
    <property type="entry name" value="GIY-YIG_UvrC_Cho"/>
</dbReference>
<evidence type="ECO:0000256" key="7">
    <source>
        <dbReference type="ARBA" id="ARBA00040756"/>
    </source>
</evidence>
<dbReference type="CDD" id="cd10434">
    <property type="entry name" value="GIY-YIG_UvrC_Cho"/>
    <property type="match status" value="1"/>
</dbReference>
<evidence type="ECO:0000259" key="10">
    <source>
        <dbReference type="PROSITE" id="PS50164"/>
    </source>
</evidence>
<dbReference type="EMBL" id="LDJI01000019">
    <property type="protein sequence ID" value="KRG64007.1"/>
    <property type="molecule type" value="Genomic_DNA"/>
</dbReference>
<evidence type="ECO:0000256" key="5">
    <source>
        <dbReference type="ARBA" id="ARBA00023204"/>
    </source>
</evidence>
<keyword evidence="4" id="KW-0267">Excision nuclease</keyword>
<evidence type="ECO:0000313" key="12">
    <source>
        <dbReference type="Proteomes" id="UP000050864"/>
    </source>
</evidence>
<dbReference type="STRING" id="405444.ABB26_09910"/>
<evidence type="ECO:0000256" key="8">
    <source>
        <dbReference type="ARBA" id="ARBA00042138"/>
    </source>
</evidence>
<dbReference type="SUPFAM" id="SSF82771">
    <property type="entry name" value="GIY-YIG endonuclease"/>
    <property type="match status" value="1"/>
</dbReference>
<gene>
    <name evidence="11" type="ORF">ABB26_09910</name>
</gene>
<evidence type="ECO:0000256" key="6">
    <source>
        <dbReference type="ARBA" id="ARBA00023236"/>
    </source>
</evidence>
<keyword evidence="6" id="KW-0742">SOS response</keyword>
<evidence type="ECO:0000256" key="9">
    <source>
        <dbReference type="ARBA" id="ARBA00042732"/>
    </source>
</evidence>
<sequence length="267" mass="30304">MAAPSDLHSLARSLPDAPGVYTFHGDHDAPLYIGKSIHIRRRVMDHLCTPDEARLAAMTRRFSFVRTAGDIGAQLLEAQQVKLQQPLFNKRLRRNRRLCTITLERGELHIRNVHDAGDAATYGLFPSRYAAIEMLRDLADDHLLCYGELGIEKVTSGRPCFRHALRRCVGVCCDKESKEDHRQRLLTALIDRHVQAWPYTGAIGIVERTEDMQQIHVVRNWSYLGSADNKNAAKRLAKPTPWFDRDGYKILVRPLLSNGCELVDLSL</sequence>
<keyword evidence="1" id="KW-0227">DNA damage</keyword>
<comment type="caution">
    <text evidence="11">The sequence shown here is derived from an EMBL/GenBank/DDBJ whole genome shotgun (WGS) entry which is preliminary data.</text>
</comment>
<dbReference type="GO" id="GO:0009432">
    <property type="term" value="P:SOS response"/>
    <property type="evidence" value="ECO:0007669"/>
    <property type="project" value="UniProtKB-KW"/>
</dbReference>
<evidence type="ECO:0000256" key="2">
    <source>
        <dbReference type="ARBA" id="ARBA00022769"/>
    </source>
</evidence>
<proteinExistence type="predicted"/>
<dbReference type="GO" id="GO:0006289">
    <property type="term" value="P:nucleotide-excision repair"/>
    <property type="evidence" value="ECO:0007669"/>
    <property type="project" value="InterPro"/>
</dbReference>
<dbReference type="Proteomes" id="UP000050864">
    <property type="component" value="Unassembled WGS sequence"/>
</dbReference>
<dbReference type="PANTHER" id="PTHR30562:SF10">
    <property type="entry name" value="EXCINUCLEASE CHO"/>
    <property type="match status" value="1"/>
</dbReference>
<evidence type="ECO:0000256" key="3">
    <source>
        <dbReference type="ARBA" id="ARBA00022801"/>
    </source>
</evidence>